<protein>
    <submittedName>
        <fullName evidence="3">DUF1028 domain-containing protein</fullName>
    </submittedName>
</protein>
<feature type="chain" id="PRO_5047258539" evidence="2">
    <location>
        <begin position="19"/>
        <end position="329"/>
    </location>
</feature>
<evidence type="ECO:0000256" key="1">
    <source>
        <dbReference type="PROSITE-ProRule" id="PRU00339"/>
    </source>
</evidence>
<dbReference type="Pfam" id="PF13432">
    <property type="entry name" value="TPR_16"/>
    <property type="match status" value="1"/>
</dbReference>
<name>A0ABU3C6J6_9FLAO</name>
<dbReference type="EMBL" id="JAVRHQ010000003">
    <property type="protein sequence ID" value="MDT0641966.1"/>
    <property type="molecule type" value="Genomic_DNA"/>
</dbReference>
<sequence>MNKYILSLLLISMSTAFSFSQNPEIKKDPFAHTFSIVARDTATGEMAVGVQSHWFSVGSLVSWGKSGVGVVATQSFVNPAYGPKGLALMEQGKTADEALEILVNNDDGRAYRQVAFLDMEGNTAAYTGENCVEAASDISGENFSVQANMMLNDKVVPAMAEAFYLNSKLPLAERVVEVLRAAQKAGGDIRGKQSAALIVVGPEKAENPWEDKKIDLRVDDNPNPVEELSRLLKTARAYEFMNKGDLAVEEGNIDKALKAYGTAENMFPENLEMKFWKAVALANSGRLEEALPVFEEVFEEDENWREMLTRLPKAGLLNISEEEIEEIID</sequence>
<dbReference type="PANTHER" id="PTHR39328:SF1">
    <property type="entry name" value="BLL2871 PROTEIN"/>
    <property type="match status" value="1"/>
</dbReference>
<dbReference type="Gene3D" id="1.25.40.10">
    <property type="entry name" value="Tetratricopeptide repeat domain"/>
    <property type="match status" value="1"/>
</dbReference>
<organism evidence="3 4">
    <name type="scientific">Autumnicola tepida</name>
    <dbReference type="NCBI Taxonomy" id="3075595"/>
    <lineage>
        <taxon>Bacteria</taxon>
        <taxon>Pseudomonadati</taxon>
        <taxon>Bacteroidota</taxon>
        <taxon>Flavobacteriia</taxon>
        <taxon>Flavobacteriales</taxon>
        <taxon>Flavobacteriaceae</taxon>
        <taxon>Autumnicola</taxon>
    </lineage>
</organism>
<comment type="caution">
    <text evidence="3">The sequence shown here is derived from an EMBL/GenBank/DDBJ whole genome shotgun (WGS) entry which is preliminary data.</text>
</comment>
<keyword evidence="2" id="KW-0732">Signal</keyword>
<dbReference type="RefSeq" id="WP_311533641.1">
    <property type="nucleotide sequence ID" value="NZ_JAVRHQ010000003.1"/>
</dbReference>
<dbReference type="Gene3D" id="3.60.20.10">
    <property type="entry name" value="Glutamine Phosphoribosylpyrophosphate, subunit 1, domain 1"/>
    <property type="match status" value="1"/>
</dbReference>
<evidence type="ECO:0000313" key="4">
    <source>
        <dbReference type="Proteomes" id="UP001262889"/>
    </source>
</evidence>
<dbReference type="Proteomes" id="UP001262889">
    <property type="component" value="Unassembled WGS sequence"/>
</dbReference>
<keyword evidence="4" id="KW-1185">Reference proteome</keyword>
<dbReference type="InterPro" id="IPR029055">
    <property type="entry name" value="Ntn_hydrolases_N"/>
</dbReference>
<evidence type="ECO:0000313" key="3">
    <source>
        <dbReference type="EMBL" id="MDT0641966.1"/>
    </source>
</evidence>
<reference evidence="3 4" key="1">
    <citation type="submission" date="2023-09" db="EMBL/GenBank/DDBJ databases">
        <authorList>
            <person name="Rey-Velasco X."/>
        </authorList>
    </citation>
    <scope>NUCLEOTIDE SEQUENCE [LARGE SCALE GENOMIC DNA]</scope>
    <source>
        <strain evidence="3 4">F363</strain>
    </source>
</reference>
<dbReference type="InterPro" id="IPR010430">
    <property type="entry name" value="DUF1028"/>
</dbReference>
<dbReference type="SUPFAM" id="SSF48452">
    <property type="entry name" value="TPR-like"/>
    <property type="match status" value="1"/>
</dbReference>
<dbReference type="PANTHER" id="PTHR39328">
    <property type="entry name" value="BLL2871 PROTEIN"/>
    <property type="match status" value="1"/>
</dbReference>
<dbReference type="Pfam" id="PF06267">
    <property type="entry name" value="DUF1028"/>
    <property type="match status" value="1"/>
</dbReference>
<accession>A0ABU3C6J6</accession>
<keyword evidence="1" id="KW-0802">TPR repeat</keyword>
<feature type="repeat" description="TPR" evidence="1">
    <location>
        <begin position="237"/>
        <end position="270"/>
    </location>
</feature>
<dbReference type="InterPro" id="IPR011990">
    <property type="entry name" value="TPR-like_helical_dom_sf"/>
</dbReference>
<feature type="signal peptide" evidence="2">
    <location>
        <begin position="1"/>
        <end position="18"/>
    </location>
</feature>
<dbReference type="SUPFAM" id="SSF56235">
    <property type="entry name" value="N-terminal nucleophile aminohydrolases (Ntn hydrolases)"/>
    <property type="match status" value="1"/>
</dbReference>
<dbReference type="PROSITE" id="PS50005">
    <property type="entry name" value="TPR"/>
    <property type="match status" value="1"/>
</dbReference>
<gene>
    <name evidence="3" type="ORF">RM553_03895</name>
</gene>
<proteinExistence type="predicted"/>
<dbReference type="InterPro" id="IPR019734">
    <property type="entry name" value="TPR_rpt"/>
</dbReference>
<evidence type="ECO:0000256" key="2">
    <source>
        <dbReference type="SAM" id="SignalP"/>
    </source>
</evidence>